<evidence type="ECO:0000313" key="2">
    <source>
        <dbReference type="EMBL" id="CAG5110149.1"/>
    </source>
</evidence>
<evidence type="ECO:0000256" key="1">
    <source>
        <dbReference type="SAM" id="MobiDB-lite"/>
    </source>
</evidence>
<dbReference type="EMBL" id="OU015567">
    <property type="protein sequence ID" value="CAG5110149.1"/>
    <property type="molecule type" value="Genomic_DNA"/>
</dbReference>
<protein>
    <submittedName>
        <fullName evidence="2">Oidioi.mRNA.OKI2018_I69.chr2.g4580.t1.cds</fullName>
    </submittedName>
</protein>
<accession>A0ABN7T225</accession>
<feature type="region of interest" description="Disordered" evidence="1">
    <location>
        <begin position="211"/>
        <end position="262"/>
    </location>
</feature>
<evidence type="ECO:0000313" key="3">
    <source>
        <dbReference type="Proteomes" id="UP001158576"/>
    </source>
</evidence>
<keyword evidence="3" id="KW-1185">Reference proteome</keyword>
<gene>
    <name evidence="2" type="ORF">OKIOD_LOCUS13345</name>
</gene>
<reference evidence="2 3" key="1">
    <citation type="submission" date="2021-04" db="EMBL/GenBank/DDBJ databases">
        <authorList>
            <person name="Bliznina A."/>
        </authorList>
    </citation>
    <scope>NUCLEOTIDE SEQUENCE [LARGE SCALE GENOMIC DNA]</scope>
</reference>
<feature type="region of interest" description="Disordered" evidence="1">
    <location>
        <begin position="277"/>
        <end position="303"/>
    </location>
</feature>
<name>A0ABN7T225_OIKDI</name>
<dbReference type="Proteomes" id="UP001158576">
    <property type="component" value="Chromosome 2"/>
</dbReference>
<feature type="compositionally biased region" description="Basic and acidic residues" evidence="1">
    <location>
        <begin position="248"/>
        <end position="262"/>
    </location>
</feature>
<organism evidence="2 3">
    <name type="scientific">Oikopleura dioica</name>
    <name type="common">Tunicate</name>
    <dbReference type="NCBI Taxonomy" id="34765"/>
    <lineage>
        <taxon>Eukaryota</taxon>
        <taxon>Metazoa</taxon>
        <taxon>Chordata</taxon>
        <taxon>Tunicata</taxon>
        <taxon>Appendicularia</taxon>
        <taxon>Copelata</taxon>
        <taxon>Oikopleuridae</taxon>
        <taxon>Oikopleura</taxon>
    </lineage>
</organism>
<proteinExistence type="predicted"/>
<sequence length="303" mass="34106">MRPIFLPDTDAKSCFNLLRQNTNDFLGKLVGFDIDDFQRSGGSHNPMFYLHGTLVFQTVVKHKGFRKKIPVFITEGAIGGNKKTTTNRAYARMLNKMVRLMKNLELENFDPTPENDPTLEIGMTEIVPALPAAGEKDEEEDEPKLTKKEWMALMNKSSESSEPKAKEAKKIEESPKVPIIEAAMTEMGDSDLYSDIIEAYPDDFTLLRDDFPPLTPITKPTAQKNANKPIPAQESPTKPKTPELASQAKEEKSDREKALEDKIDRLENLVLKLLEDKTKSKKKSKKRKEESSSSEASSEDSDL</sequence>